<sequence length="539" mass="60341">MLSVESFFEHFFIEITFANQITMFCAFSEVTPVIDKNEVAKLELLKSTSVQAVKNSTSHSRIGLVKNEETSATPLPFSCSSAASTSKTVHSLSSPKYSSVTFGRLPAKKELLSRARKGVPPALRSPPAQSTLIPSLSLVPQSAEQYEGSDGSASPELGLDDADNLCPPAIVSPVTPLPPASNTSKASLVEMNFDGDELVRRLSPKTLDDAKCRIERFNVINEDQPVERIRFKPQFLKKIVFLKQPFEVPRPTPMSPVEVSFSLHEINVKGINQEATNSANNHIIENSSVELKLGGDSKQLYIDNNENSLRESFRKKHKKHKKKKRKREREQNRRHSRDNEHRDIVLVPTEGPRIKIKIGLNNSLGHTTTAVPCSKADILKYSTVPSAINSTEYKQKDEIHPPPMKVPRLKIRLGTDPAALPISVMQQNGPTKKTRQLSQIPVDPVGIEFSGLFINIFILMSKRDYLHFVKKYRRFEKRHKNVPAHCSPAFRNNEHNYYSDIAPGDLVTIGECRPLSKTVRFNVLKVNKSGSTKKGFSKF</sequence>
<dbReference type="PROSITE" id="PS00056">
    <property type="entry name" value="RIBOSOMAL_S17"/>
    <property type="match status" value="1"/>
</dbReference>
<feature type="compositionally biased region" description="Basic residues" evidence="6">
    <location>
        <begin position="313"/>
        <end position="327"/>
    </location>
</feature>
<dbReference type="WBParaSite" id="Hba_18018">
    <property type="protein sequence ID" value="Hba_18018"/>
    <property type="gene ID" value="Hba_18018"/>
</dbReference>
<evidence type="ECO:0000313" key="8">
    <source>
        <dbReference type="WBParaSite" id="Hba_18018"/>
    </source>
</evidence>
<dbReference type="GO" id="GO:0003735">
    <property type="term" value="F:structural constituent of ribosome"/>
    <property type="evidence" value="ECO:0007669"/>
    <property type="project" value="InterPro"/>
</dbReference>
<feature type="region of interest" description="Disordered" evidence="6">
    <location>
        <begin position="306"/>
        <end position="343"/>
    </location>
</feature>
<name>A0A1I7XL26_HETBA</name>
<dbReference type="CDD" id="cd00364">
    <property type="entry name" value="Ribosomal_uS17"/>
    <property type="match status" value="1"/>
</dbReference>
<protein>
    <recommendedName>
        <fullName evidence="4">Small ribosomal subunit protein uS17</fullName>
    </recommendedName>
    <alternativeName>
        <fullName evidence="5">40S ribosomal protein S11</fullName>
    </alternativeName>
</protein>
<evidence type="ECO:0000256" key="1">
    <source>
        <dbReference type="ARBA" id="ARBA00010254"/>
    </source>
</evidence>
<evidence type="ECO:0000256" key="6">
    <source>
        <dbReference type="SAM" id="MobiDB-lite"/>
    </source>
</evidence>
<dbReference type="PANTHER" id="PTHR10744:SF9">
    <property type="entry name" value="40S RIBOSOMAL PROTEIN S11-RELATED"/>
    <property type="match status" value="1"/>
</dbReference>
<organism evidence="7 8">
    <name type="scientific">Heterorhabditis bacteriophora</name>
    <name type="common">Entomopathogenic nematode worm</name>
    <dbReference type="NCBI Taxonomy" id="37862"/>
    <lineage>
        <taxon>Eukaryota</taxon>
        <taxon>Metazoa</taxon>
        <taxon>Ecdysozoa</taxon>
        <taxon>Nematoda</taxon>
        <taxon>Chromadorea</taxon>
        <taxon>Rhabditida</taxon>
        <taxon>Rhabditina</taxon>
        <taxon>Rhabditomorpha</taxon>
        <taxon>Strongyloidea</taxon>
        <taxon>Heterorhabditidae</taxon>
        <taxon>Heterorhabditis</taxon>
    </lineage>
</organism>
<dbReference type="GO" id="GO:0022627">
    <property type="term" value="C:cytosolic small ribosomal subunit"/>
    <property type="evidence" value="ECO:0007669"/>
    <property type="project" value="TreeGrafter"/>
</dbReference>
<keyword evidence="7" id="KW-1185">Reference proteome</keyword>
<evidence type="ECO:0000313" key="7">
    <source>
        <dbReference type="Proteomes" id="UP000095283"/>
    </source>
</evidence>
<dbReference type="AlphaFoldDB" id="A0A1I7XL26"/>
<dbReference type="InterPro" id="IPR019979">
    <property type="entry name" value="Ribosomal_uS17_CS"/>
</dbReference>
<evidence type="ECO:0000256" key="2">
    <source>
        <dbReference type="ARBA" id="ARBA00022980"/>
    </source>
</evidence>
<dbReference type="PANTHER" id="PTHR10744">
    <property type="entry name" value="40S RIBOSOMAL PROTEIN S11 FAMILY MEMBER"/>
    <property type="match status" value="1"/>
</dbReference>
<dbReference type="InterPro" id="IPR000266">
    <property type="entry name" value="Ribosomal_uS17"/>
</dbReference>
<feature type="compositionally biased region" description="Basic and acidic residues" evidence="6">
    <location>
        <begin position="328"/>
        <end position="343"/>
    </location>
</feature>
<dbReference type="InterPro" id="IPR012340">
    <property type="entry name" value="NA-bd_OB-fold"/>
</dbReference>
<dbReference type="SUPFAM" id="SSF50249">
    <property type="entry name" value="Nucleic acid-binding proteins"/>
    <property type="match status" value="1"/>
</dbReference>
<dbReference type="Pfam" id="PF00366">
    <property type="entry name" value="Ribosomal_S17"/>
    <property type="match status" value="1"/>
</dbReference>
<evidence type="ECO:0000256" key="3">
    <source>
        <dbReference type="ARBA" id="ARBA00023274"/>
    </source>
</evidence>
<proteinExistence type="inferred from homology"/>
<comment type="similarity">
    <text evidence="1">Belongs to the universal ribosomal protein uS17 family.</text>
</comment>
<dbReference type="Proteomes" id="UP000095283">
    <property type="component" value="Unplaced"/>
</dbReference>
<dbReference type="GO" id="GO:0006412">
    <property type="term" value="P:translation"/>
    <property type="evidence" value="ECO:0007669"/>
    <property type="project" value="InterPro"/>
</dbReference>
<evidence type="ECO:0000256" key="4">
    <source>
        <dbReference type="ARBA" id="ARBA00035164"/>
    </source>
</evidence>
<reference evidence="8" key="1">
    <citation type="submission" date="2016-11" db="UniProtKB">
        <authorList>
            <consortium name="WormBaseParasite"/>
        </authorList>
    </citation>
    <scope>IDENTIFICATION</scope>
</reference>
<keyword evidence="3" id="KW-0687">Ribonucleoprotein</keyword>
<evidence type="ECO:0000256" key="5">
    <source>
        <dbReference type="ARBA" id="ARBA00035471"/>
    </source>
</evidence>
<keyword evidence="2" id="KW-0689">Ribosomal protein</keyword>
<dbReference type="Gene3D" id="2.40.50.1000">
    <property type="match status" value="1"/>
</dbReference>
<feature type="region of interest" description="Disordered" evidence="6">
    <location>
        <begin position="116"/>
        <end position="135"/>
    </location>
</feature>
<accession>A0A1I7XL26</accession>